<dbReference type="SUPFAM" id="SSF54593">
    <property type="entry name" value="Glyoxalase/Bleomycin resistance protein/Dihydroxybiphenyl dioxygenase"/>
    <property type="match status" value="1"/>
</dbReference>
<evidence type="ECO:0000313" key="3">
    <source>
        <dbReference type="Proteomes" id="UP000655410"/>
    </source>
</evidence>
<keyword evidence="3" id="KW-1185">Reference proteome</keyword>
<gene>
    <name evidence="2" type="primary">phnB</name>
    <name evidence="2" type="ORF">GCM10011584_16940</name>
</gene>
<dbReference type="EMBL" id="BMNI01000003">
    <property type="protein sequence ID" value="GGO88878.1"/>
    <property type="molecule type" value="Genomic_DNA"/>
</dbReference>
<dbReference type="InterPro" id="IPR004360">
    <property type="entry name" value="Glyas_Fos-R_dOase_dom"/>
</dbReference>
<dbReference type="Pfam" id="PF00903">
    <property type="entry name" value="Glyoxalase"/>
    <property type="match status" value="1"/>
</dbReference>
<dbReference type="InterPro" id="IPR029068">
    <property type="entry name" value="Glyas_Bleomycin-R_OHBP_Dase"/>
</dbReference>
<accession>A0ABQ2NBS5</accession>
<comment type="caution">
    <text evidence="2">The sequence shown here is derived from an EMBL/GenBank/DDBJ whole genome shotgun (WGS) entry which is preliminary data.</text>
</comment>
<evidence type="ECO:0000259" key="1">
    <source>
        <dbReference type="Pfam" id="PF00903"/>
    </source>
</evidence>
<proteinExistence type="predicted"/>
<dbReference type="Proteomes" id="UP000655410">
    <property type="component" value="Unassembled WGS sequence"/>
</dbReference>
<dbReference type="PANTHER" id="PTHR33990:SF1">
    <property type="entry name" value="PROTEIN YJDN"/>
    <property type="match status" value="1"/>
</dbReference>
<dbReference type="PANTHER" id="PTHR33990">
    <property type="entry name" value="PROTEIN YJDN-RELATED"/>
    <property type="match status" value="1"/>
</dbReference>
<protein>
    <submittedName>
        <fullName evidence="2">VOC family protein</fullName>
    </submittedName>
</protein>
<reference evidence="3" key="1">
    <citation type="journal article" date="2019" name="Int. J. Syst. Evol. Microbiol.">
        <title>The Global Catalogue of Microorganisms (GCM) 10K type strain sequencing project: providing services to taxonomists for standard genome sequencing and annotation.</title>
        <authorList>
            <consortium name="The Broad Institute Genomics Platform"/>
            <consortium name="The Broad Institute Genome Sequencing Center for Infectious Disease"/>
            <person name="Wu L."/>
            <person name="Ma J."/>
        </authorList>
    </citation>
    <scope>NUCLEOTIDE SEQUENCE [LARGE SCALE GENOMIC DNA]</scope>
    <source>
        <strain evidence="3">CGMCC 4.7371</strain>
    </source>
</reference>
<sequence>MAVPMTNILNPYINFKDNAAEAMAFYQSFLGGDLRVSKFGDMGDTSEAADLTMHAMLVTDEGFTLMASDSHPSMGEFIAPAGFSVSLSGVGEEKLRAYWEALAAEGTIGMPLGKQPWGDVFGHVIDKFGISWLVNIVSAENAAARS</sequence>
<name>A0ABQ2NBS5_9ACTN</name>
<dbReference type="Gene3D" id="3.10.180.10">
    <property type="entry name" value="2,3-Dihydroxybiphenyl 1,2-Dioxygenase, domain 1"/>
    <property type="match status" value="1"/>
</dbReference>
<organism evidence="2 3">
    <name type="scientific">Nocardioides phosphati</name>
    <dbReference type="NCBI Taxonomy" id="1867775"/>
    <lineage>
        <taxon>Bacteria</taxon>
        <taxon>Bacillati</taxon>
        <taxon>Actinomycetota</taxon>
        <taxon>Actinomycetes</taxon>
        <taxon>Propionibacteriales</taxon>
        <taxon>Nocardioidaceae</taxon>
        <taxon>Nocardioides</taxon>
    </lineage>
</organism>
<feature type="domain" description="Glyoxalase/fosfomycin resistance/dioxygenase" evidence="1">
    <location>
        <begin position="16"/>
        <end position="132"/>
    </location>
</feature>
<dbReference type="InterPro" id="IPR028973">
    <property type="entry name" value="PhnB-like"/>
</dbReference>
<evidence type="ECO:0000313" key="2">
    <source>
        <dbReference type="EMBL" id="GGO88878.1"/>
    </source>
</evidence>
<dbReference type="CDD" id="cd06588">
    <property type="entry name" value="PhnB_like"/>
    <property type="match status" value="1"/>
</dbReference>